<reference evidence="1 2" key="1">
    <citation type="submission" date="2013-02" db="EMBL/GenBank/DDBJ databases">
        <title>The Genome Sequence of Acinetobacter bouvetii CIP 107468.</title>
        <authorList>
            <consortium name="The Broad Institute Genome Sequencing Platform"/>
            <consortium name="The Broad Institute Genome Sequencing Center for Infectious Disease"/>
            <person name="Cerqueira G."/>
            <person name="Feldgarden M."/>
            <person name="Courvalin P."/>
            <person name="Perichon B."/>
            <person name="Grillot-Courvalin C."/>
            <person name="Clermont D."/>
            <person name="Rocha E."/>
            <person name="Yoon E.-J."/>
            <person name="Nemec A."/>
            <person name="Walker B."/>
            <person name="Young S.K."/>
            <person name="Zeng Q."/>
            <person name="Gargeya S."/>
            <person name="Fitzgerald M."/>
            <person name="Haas B."/>
            <person name="Abouelleil A."/>
            <person name="Alvarado L."/>
            <person name="Arachchi H.M."/>
            <person name="Berlin A.M."/>
            <person name="Chapman S.B."/>
            <person name="Dewar J."/>
            <person name="Goldberg J."/>
            <person name="Griggs A."/>
            <person name="Gujja S."/>
            <person name="Hansen M."/>
            <person name="Howarth C."/>
            <person name="Imamovic A."/>
            <person name="Larimer J."/>
            <person name="McCowan C."/>
            <person name="Murphy C."/>
            <person name="Neiman D."/>
            <person name="Pearson M."/>
            <person name="Priest M."/>
            <person name="Roberts A."/>
            <person name="Saif S."/>
            <person name="Shea T."/>
            <person name="Sisk P."/>
            <person name="Sykes S."/>
            <person name="Wortman J."/>
            <person name="Nusbaum C."/>
            <person name="Birren B."/>
        </authorList>
    </citation>
    <scope>NUCLEOTIDE SEQUENCE [LARGE SCALE GENOMIC DNA]</scope>
    <source>
        <strain evidence="1 2">CIP 107468</strain>
    </source>
</reference>
<dbReference type="RefSeq" id="WP_005012791.1">
    <property type="nucleotide sequence ID" value="NZ_KB849729.1"/>
</dbReference>
<sequence>MPEICVVDNSALAQQFQSHSPNSSTFKISSILSNAIKSKDCEVLIFSTLSPKAEQQLLNTVVSFPALSISTNNAECELGSAFCIYKRNSSYAFKVNLNSLAQAKVHIDPRVLLLGKNVEGNQ</sequence>
<proteinExistence type="predicted"/>
<comment type="caution">
    <text evidence="1">The sequence shown here is derived from an EMBL/GenBank/DDBJ whole genome shotgun (WGS) entry which is preliminary data.</text>
</comment>
<dbReference type="eggNOG" id="ENOG5032MZ8">
    <property type="taxonomic scope" value="Bacteria"/>
</dbReference>
<keyword evidence="2" id="KW-1185">Reference proteome</keyword>
<organism evidence="1 2">
    <name type="scientific">Acinetobacter bouvetii DSM 14964 = CIP 107468</name>
    <dbReference type="NCBI Taxonomy" id="1120925"/>
    <lineage>
        <taxon>Bacteria</taxon>
        <taxon>Pseudomonadati</taxon>
        <taxon>Pseudomonadota</taxon>
        <taxon>Gammaproteobacteria</taxon>
        <taxon>Moraxellales</taxon>
        <taxon>Moraxellaceae</taxon>
        <taxon>Acinetobacter</taxon>
    </lineage>
</organism>
<dbReference type="Proteomes" id="UP000018460">
    <property type="component" value="Unassembled WGS sequence"/>
</dbReference>
<dbReference type="AlphaFoldDB" id="N9DLZ5"/>
<name>N9DLZ5_9GAMM</name>
<dbReference type="OrthoDB" id="7355447at2"/>
<dbReference type="Pfam" id="PF13689">
    <property type="entry name" value="DUF4154"/>
    <property type="match status" value="1"/>
</dbReference>
<accession>N9DLZ5</accession>
<dbReference type="PATRIC" id="fig|1120925.3.peg.3042"/>
<dbReference type="InterPro" id="IPR025293">
    <property type="entry name" value="YfiR/HmsC-like"/>
</dbReference>
<evidence type="ECO:0008006" key="3">
    <source>
        <dbReference type="Google" id="ProtNLM"/>
    </source>
</evidence>
<evidence type="ECO:0000313" key="1">
    <source>
        <dbReference type="EMBL" id="ENV81755.1"/>
    </source>
</evidence>
<evidence type="ECO:0000313" key="2">
    <source>
        <dbReference type="Proteomes" id="UP000018460"/>
    </source>
</evidence>
<protein>
    <recommendedName>
        <fullName evidence="3">DUF4154 domain-containing protein</fullName>
    </recommendedName>
</protein>
<dbReference type="EMBL" id="APQD01000021">
    <property type="protein sequence ID" value="ENV81755.1"/>
    <property type="molecule type" value="Genomic_DNA"/>
</dbReference>
<gene>
    <name evidence="1" type="ORF">F941_02902</name>
</gene>